<dbReference type="RefSeq" id="WP_377353389.1">
    <property type="nucleotide sequence ID" value="NZ_JBHTLQ010000017.1"/>
</dbReference>
<gene>
    <name evidence="2" type="ORF">ACFQ27_09345</name>
</gene>
<dbReference type="InterPro" id="IPR012349">
    <property type="entry name" value="Split_barrel_FMN-bd"/>
</dbReference>
<evidence type="ECO:0000259" key="1">
    <source>
        <dbReference type="Pfam" id="PF01243"/>
    </source>
</evidence>
<accession>A0ABW3T1A8</accession>
<evidence type="ECO:0000313" key="2">
    <source>
        <dbReference type="EMBL" id="MFD1190783.1"/>
    </source>
</evidence>
<name>A0ABW3T1A8_9CAUL</name>
<dbReference type="SUPFAM" id="SSF50475">
    <property type="entry name" value="FMN-binding split barrel"/>
    <property type="match status" value="1"/>
</dbReference>
<dbReference type="PANTHER" id="PTHR42815">
    <property type="entry name" value="FAD-BINDING, PUTATIVE (AFU_ORTHOLOGUE AFUA_6G07600)-RELATED"/>
    <property type="match status" value="1"/>
</dbReference>
<comment type="caution">
    <text evidence="2">The sequence shown here is derived from an EMBL/GenBank/DDBJ whole genome shotgun (WGS) entry which is preliminary data.</text>
</comment>
<dbReference type="Pfam" id="PF01243">
    <property type="entry name" value="PNPOx_N"/>
    <property type="match status" value="1"/>
</dbReference>
<proteinExistence type="predicted"/>
<dbReference type="Proteomes" id="UP001597216">
    <property type="component" value="Unassembled WGS sequence"/>
</dbReference>
<reference evidence="3" key="1">
    <citation type="journal article" date="2019" name="Int. J. Syst. Evol. Microbiol.">
        <title>The Global Catalogue of Microorganisms (GCM) 10K type strain sequencing project: providing services to taxonomists for standard genome sequencing and annotation.</title>
        <authorList>
            <consortium name="The Broad Institute Genomics Platform"/>
            <consortium name="The Broad Institute Genome Sequencing Center for Infectious Disease"/>
            <person name="Wu L."/>
            <person name="Ma J."/>
        </authorList>
    </citation>
    <scope>NUCLEOTIDE SEQUENCE [LARGE SCALE GENOMIC DNA]</scope>
    <source>
        <strain evidence="3">CCUG 55074</strain>
    </source>
</reference>
<feature type="domain" description="Pyridoxamine 5'-phosphate oxidase N-terminal" evidence="1">
    <location>
        <begin position="36"/>
        <end position="134"/>
    </location>
</feature>
<dbReference type="EMBL" id="JBHTLQ010000017">
    <property type="protein sequence ID" value="MFD1190783.1"/>
    <property type="molecule type" value="Genomic_DNA"/>
</dbReference>
<dbReference type="PANTHER" id="PTHR42815:SF2">
    <property type="entry name" value="FAD-BINDING, PUTATIVE (AFU_ORTHOLOGUE AFUA_6G07600)-RELATED"/>
    <property type="match status" value="1"/>
</dbReference>
<organism evidence="2 3">
    <name type="scientific">Phenylobacterium conjunctum</name>
    <dbReference type="NCBI Taxonomy" id="1298959"/>
    <lineage>
        <taxon>Bacteria</taxon>
        <taxon>Pseudomonadati</taxon>
        <taxon>Pseudomonadota</taxon>
        <taxon>Alphaproteobacteria</taxon>
        <taxon>Caulobacterales</taxon>
        <taxon>Caulobacteraceae</taxon>
        <taxon>Phenylobacterium</taxon>
    </lineage>
</organism>
<sequence>MTQAFYHDAQRHLQDSFGSRALADRLDQRTRHDRFTDQDAAFIAAQGFFFLATADAEGRPDCSFKGGPVGFARVVAPDRLVFPDYDGNGMFRSLGNIAANPHVGLLFVAMGPEPWRLRLNGTAQVFEDHPDLAATPGAQLIVEVTPTDIFPNCGRYIPAAGEASPHIPQADAPPVEPAWKAHPLFTDVLPTRRR</sequence>
<protein>
    <submittedName>
        <fullName evidence="2">Pyridoxamine 5'-phosphate oxidase family protein</fullName>
    </submittedName>
</protein>
<dbReference type="Gene3D" id="2.30.110.10">
    <property type="entry name" value="Electron Transport, Fmn-binding Protein, Chain A"/>
    <property type="match status" value="1"/>
</dbReference>
<keyword evidence="3" id="KW-1185">Reference proteome</keyword>
<dbReference type="InterPro" id="IPR011576">
    <property type="entry name" value="Pyridox_Oxase_N"/>
</dbReference>
<evidence type="ECO:0000313" key="3">
    <source>
        <dbReference type="Proteomes" id="UP001597216"/>
    </source>
</evidence>